<reference evidence="1" key="1">
    <citation type="submission" date="2013-04" db="EMBL/GenBank/DDBJ databases">
        <authorList>
            <person name="Qu J."/>
            <person name="Murali S.C."/>
            <person name="Bandaranaike D."/>
            <person name="Bellair M."/>
            <person name="Blankenburg K."/>
            <person name="Chao H."/>
            <person name="Dinh H."/>
            <person name="Doddapaneni H."/>
            <person name="Downs B."/>
            <person name="Dugan-Rocha S."/>
            <person name="Elkadiri S."/>
            <person name="Gnanaolivu R.D."/>
            <person name="Hernandez B."/>
            <person name="Javaid M."/>
            <person name="Jayaseelan J.C."/>
            <person name="Lee S."/>
            <person name="Li M."/>
            <person name="Ming W."/>
            <person name="Munidasa M."/>
            <person name="Muniz J."/>
            <person name="Nguyen L."/>
            <person name="Ongeri F."/>
            <person name="Osuji N."/>
            <person name="Pu L.-L."/>
            <person name="Puazo M."/>
            <person name="Qu C."/>
            <person name="Quiroz J."/>
            <person name="Raj R."/>
            <person name="Weissenberger G."/>
            <person name="Xin Y."/>
            <person name="Zou X."/>
            <person name="Han Y."/>
            <person name="Richards S."/>
            <person name="Worley K."/>
            <person name="Muzny D."/>
            <person name="Gibbs R."/>
        </authorList>
    </citation>
    <scope>NUCLEOTIDE SEQUENCE</scope>
    <source>
        <strain evidence="1">Sampled in the wild</strain>
    </source>
</reference>
<reference evidence="1" key="2">
    <citation type="submission" date="2017-10" db="EMBL/GenBank/DDBJ databases">
        <title>Ladona fulva Genome sequencing and assembly.</title>
        <authorList>
            <person name="Murali S."/>
            <person name="Richards S."/>
            <person name="Bandaranaike D."/>
            <person name="Bellair M."/>
            <person name="Blankenburg K."/>
            <person name="Chao H."/>
            <person name="Dinh H."/>
            <person name="Doddapaneni H."/>
            <person name="Dugan-Rocha S."/>
            <person name="Elkadiri S."/>
            <person name="Gnanaolivu R."/>
            <person name="Hernandez B."/>
            <person name="Skinner E."/>
            <person name="Javaid M."/>
            <person name="Lee S."/>
            <person name="Li M."/>
            <person name="Ming W."/>
            <person name="Munidasa M."/>
            <person name="Muniz J."/>
            <person name="Nguyen L."/>
            <person name="Hughes D."/>
            <person name="Osuji N."/>
            <person name="Pu L.-L."/>
            <person name="Puazo M."/>
            <person name="Qu C."/>
            <person name="Quiroz J."/>
            <person name="Raj R."/>
            <person name="Weissenberger G."/>
            <person name="Xin Y."/>
            <person name="Zou X."/>
            <person name="Han Y."/>
            <person name="Worley K."/>
            <person name="Muzny D."/>
            <person name="Gibbs R."/>
        </authorList>
    </citation>
    <scope>NUCLEOTIDE SEQUENCE</scope>
    <source>
        <strain evidence="1">Sampled in the wild</strain>
    </source>
</reference>
<dbReference type="Proteomes" id="UP000792457">
    <property type="component" value="Unassembled WGS sequence"/>
</dbReference>
<dbReference type="EMBL" id="KZ308760">
    <property type="protein sequence ID" value="KAG8233993.1"/>
    <property type="molecule type" value="Genomic_DNA"/>
</dbReference>
<proteinExistence type="predicted"/>
<accession>A0A8K0KGP8</accession>
<protein>
    <submittedName>
        <fullName evidence="1">Uncharacterized protein</fullName>
    </submittedName>
</protein>
<organism evidence="1 2">
    <name type="scientific">Ladona fulva</name>
    <name type="common">Scarce chaser dragonfly</name>
    <name type="synonym">Libellula fulva</name>
    <dbReference type="NCBI Taxonomy" id="123851"/>
    <lineage>
        <taxon>Eukaryota</taxon>
        <taxon>Metazoa</taxon>
        <taxon>Ecdysozoa</taxon>
        <taxon>Arthropoda</taxon>
        <taxon>Hexapoda</taxon>
        <taxon>Insecta</taxon>
        <taxon>Pterygota</taxon>
        <taxon>Palaeoptera</taxon>
        <taxon>Odonata</taxon>
        <taxon>Epiprocta</taxon>
        <taxon>Anisoptera</taxon>
        <taxon>Libelluloidea</taxon>
        <taxon>Libellulidae</taxon>
        <taxon>Ladona</taxon>
    </lineage>
</organism>
<name>A0A8K0KGP8_LADFU</name>
<sequence length="102" mass="11780">MTKAELMEYVTTHKDRWADIVRHTEKELGDAWKKEGILEECIEQMVVDVRDCSSSEIAPWNACFHSSLKVVNVVEATLEVELEFCPEDLGRFECVVKFDITE</sequence>
<evidence type="ECO:0000313" key="1">
    <source>
        <dbReference type="EMBL" id="KAG8233993.1"/>
    </source>
</evidence>
<dbReference type="AlphaFoldDB" id="A0A8K0KGP8"/>
<evidence type="ECO:0000313" key="2">
    <source>
        <dbReference type="Proteomes" id="UP000792457"/>
    </source>
</evidence>
<keyword evidence="2" id="KW-1185">Reference proteome</keyword>
<gene>
    <name evidence="1" type="ORF">J437_LFUL014454</name>
</gene>
<comment type="caution">
    <text evidence="1">The sequence shown here is derived from an EMBL/GenBank/DDBJ whole genome shotgun (WGS) entry which is preliminary data.</text>
</comment>